<evidence type="ECO:0000256" key="2">
    <source>
        <dbReference type="ARBA" id="ARBA00023125"/>
    </source>
</evidence>
<comment type="caution">
    <text evidence="5">The sequence shown here is derived from an EMBL/GenBank/DDBJ whole genome shotgun (WGS) entry which is preliminary data.</text>
</comment>
<keyword evidence="1" id="KW-0805">Transcription regulation</keyword>
<dbReference type="PROSITE" id="PS50943">
    <property type="entry name" value="HTH_CROC1"/>
    <property type="match status" value="1"/>
</dbReference>
<keyword evidence="2" id="KW-0238">DNA-binding</keyword>
<dbReference type="SMART" id="SM00530">
    <property type="entry name" value="HTH_XRE"/>
    <property type="match status" value="1"/>
</dbReference>
<evidence type="ECO:0000313" key="5">
    <source>
        <dbReference type="EMBL" id="PIC05947.1"/>
    </source>
</evidence>
<reference evidence="5 6" key="1">
    <citation type="submission" date="2017-10" db="EMBL/GenBank/DDBJ databases">
        <title>Draft genome sequence of Anoxybacillus flavithermus KU2-6-11 from caldera Uzon (Russia:Kamchtka).</title>
        <authorList>
            <person name="Korzhuk A.V."/>
            <person name="Rozanov A.S."/>
            <person name="Bryanskaya A.V."/>
            <person name="Peltek S.E."/>
        </authorList>
    </citation>
    <scope>NUCLEOTIDE SEQUENCE [LARGE SCALE GENOMIC DNA]</scope>
    <source>
        <strain evidence="5 6">KU2-6_11</strain>
    </source>
</reference>
<evidence type="ECO:0000259" key="4">
    <source>
        <dbReference type="PROSITE" id="PS50943"/>
    </source>
</evidence>
<dbReference type="CDD" id="cd00093">
    <property type="entry name" value="HTH_XRE"/>
    <property type="match status" value="1"/>
</dbReference>
<proteinExistence type="predicted"/>
<protein>
    <submittedName>
        <fullName evidence="5">XRE family transcriptional regulator</fullName>
    </submittedName>
</protein>
<feature type="domain" description="HTH cro/C1-type" evidence="4">
    <location>
        <begin position="18"/>
        <end position="72"/>
    </location>
</feature>
<keyword evidence="3" id="KW-0804">Transcription</keyword>
<dbReference type="EMBL" id="PEDM01000002">
    <property type="protein sequence ID" value="PIC05947.1"/>
    <property type="molecule type" value="Genomic_DNA"/>
</dbReference>
<dbReference type="PANTHER" id="PTHR40661:SF1">
    <property type="entry name" value="HTH CRO_C1-TYPE DOMAIN-CONTAINING PROTEIN"/>
    <property type="match status" value="1"/>
</dbReference>
<evidence type="ECO:0000256" key="3">
    <source>
        <dbReference type="ARBA" id="ARBA00023163"/>
    </source>
</evidence>
<dbReference type="InterPro" id="IPR001387">
    <property type="entry name" value="Cro/C1-type_HTH"/>
</dbReference>
<evidence type="ECO:0000313" key="6">
    <source>
        <dbReference type="Proteomes" id="UP000230559"/>
    </source>
</evidence>
<name>A0A2G5RT81_9BACL</name>
<dbReference type="GO" id="GO:0003677">
    <property type="term" value="F:DNA binding"/>
    <property type="evidence" value="ECO:0007669"/>
    <property type="project" value="UniProtKB-KW"/>
</dbReference>
<evidence type="ECO:0000256" key="1">
    <source>
        <dbReference type="ARBA" id="ARBA00023015"/>
    </source>
</evidence>
<organism evidence="5 6">
    <name type="scientific">Anoxybacillus flavithermus</name>
    <dbReference type="NCBI Taxonomy" id="33934"/>
    <lineage>
        <taxon>Bacteria</taxon>
        <taxon>Bacillati</taxon>
        <taxon>Bacillota</taxon>
        <taxon>Bacilli</taxon>
        <taxon>Bacillales</taxon>
        <taxon>Anoxybacillaceae</taxon>
        <taxon>Anoxybacillus</taxon>
    </lineage>
</organism>
<dbReference type="AlphaFoldDB" id="A0A2G5RT81"/>
<dbReference type="SUPFAM" id="SSF47413">
    <property type="entry name" value="lambda repressor-like DNA-binding domains"/>
    <property type="match status" value="1"/>
</dbReference>
<dbReference type="Gene3D" id="1.10.260.40">
    <property type="entry name" value="lambda repressor-like DNA-binding domains"/>
    <property type="match status" value="1"/>
</dbReference>
<dbReference type="PANTHER" id="PTHR40661">
    <property type="match status" value="1"/>
</dbReference>
<accession>A0A2G5RT81</accession>
<gene>
    <name evidence="5" type="ORF">CS060_02735</name>
</gene>
<dbReference type="InterPro" id="IPR010982">
    <property type="entry name" value="Lambda_DNA-bd_dom_sf"/>
</dbReference>
<sequence>MKGMVNVDDVKGVISKRIKQRLKQLNLKQKDLVEQTGQSKSTVNKIVNGIVTPRVDLLIPISRVLDVSIDWLVANEQTERTNDKSQIEEEIINILRHVDETKKMHIYFIISYILMILDEKNTVKKK</sequence>
<dbReference type="Proteomes" id="UP000230559">
    <property type="component" value="Unassembled WGS sequence"/>
</dbReference>
<dbReference type="Pfam" id="PF01381">
    <property type="entry name" value="HTH_3"/>
    <property type="match status" value="1"/>
</dbReference>